<sequence length="371" mass="43901">MEGIQPNDVLLRFKLYQQKKLELSKLKNKLNQKLIPLQKLNELDESILTNQYTSLSLEKSLVVAQKELKEIQERVVALREEINNRTEHLKNSLNRLIKRKQESGGEKRAIVNLQKEYQIIQKNLNLTRRQMVSKLLQLFPIIKVEKNKQRIGRERGDLSRKNNSTSDIIKKEKKNENEINPQKKTKTKKKMKNKKKTKKKENEKKKTKKKEKEKGKQETEKDVIEYFILHERLPNPNKKHDRYYKYSKKTALGYVAQFLEILSGILGTKLPFEMSMVGSGHTQIWRKTVKSQEQKSEKRFVLDGENSENSENMGPIAMLNYNIEWLCFSHGWKIEKEDRGNMLKNIYDLVNWGKLFEIDKQASQKLNKDQF</sequence>
<evidence type="ECO:0000256" key="1">
    <source>
        <dbReference type="SAM" id="Coils"/>
    </source>
</evidence>
<proteinExistence type="predicted"/>
<evidence type="ECO:0000256" key="2">
    <source>
        <dbReference type="SAM" id="MobiDB-lite"/>
    </source>
</evidence>
<dbReference type="Proteomes" id="UP001146793">
    <property type="component" value="Unassembled WGS sequence"/>
</dbReference>
<feature type="region of interest" description="Disordered" evidence="2">
    <location>
        <begin position="150"/>
        <end position="216"/>
    </location>
</feature>
<comment type="caution">
    <text evidence="3">The sequence shown here is derived from an EMBL/GenBank/DDBJ whole genome shotgun (WGS) entry which is preliminary data.</text>
</comment>
<gene>
    <name evidence="3" type="ORF">M0812_24683</name>
</gene>
<organism evidence="3 4">
    <name type="scientific">Anaeramoeba flamelloides</name>
    <dbReference type="NCBI Taxonomy" id="1746091"/>
    <lineage>
        <taxon>Eukaryota</taxon>
        <taxon>Metamonada</taxon>
        <taxon>Anaeramoebidae</taxon>
        <taxon>Anaeramoeba</taxon>
    </lineage>
</organism>
<protein>
    <submittedName>
        <fullName evidence="3">Uv radiation resistance-associated protein</fullName>
    </submittedName>
</protein>
<dbReference type="GO" id="GO:0000149">
    <property type="term" value="F:SNARE binding"/>
    <property type="evidence" value="ECO:0007669"/>
    <property type="project" value="TreeGrafter"/>
</dbReference>
<dbReference type="AlphaFoldDB" id="A0AAV7YHU8"/>
<evidence type="ECO:0000313" key="4">
    <source>
        <dbReference type="Proteomes" id="UP001146793"/>
    </source>
</evidence>
<feature type="compositionally biased region" description="Basic and acidic residues" evidence="2">
    <location>
        <begin position="168"/>
        <end position="177"/>
    </location>
</feature>
<evidence type="ECO:0000313" key="3">
    <source>
        <dbReference type="EMBL" id="KAJ3429338.1"/>
    </source>
</evidence>
<dbReference type="EMBL" id="JANTQA010000057">
    <property type="protein sequence ID" value="KAJ3429338.1"/>
    <property type="molecule type" value="Genomic_DNA"/>
</dbReference>
<accession>A0AAV7YHU8</accession>
<feature type="compositionally biased region" description="Basic and acidic residues" evidence="2">
    <location>
        <begin position="150"/>
        <end position="160"/>
    </location>
</feature>
<dbReference type="PANTHER" id="PTHR15157">
    <property type="entry name" value="UV RADIATION RESISTANCE-ASSOCIATED GENE PROTEIN"/>
    <property type="match status" value="1"/>
</dbReference>
<keyword evidence="1" id="KW-0175">Coiled coil</keyword>
<feature type="compositionally biased region" description="Basic residues" evidence="2">
    <location>
        <begin position="183"/>
        <end position="199"/>
    </location>
</feature>
<dbReference type="GO" id="GO:0000323">
    <property type="term" value="C:lytic vacuole"/>
    <property type="evidence" value="ECO:0007669"/>
    <property type="project" value="TreeGrafter"/>
</dbReference>
<feature type="compositionally biased region" description="Basic and acidic residues" evidence="2">
    <location>
        <begin position="200"/>
        <end position="216"/>
    </location>
</feature>
<name>A0AAV7YHU8_9EUKA</name>
<dbReference type="GO" id="GO:0035493">
    <property type="term" value="P:SNARE complex assembly"/>
    <property type="evidence" value="ECO:0007669"/>
    <property type="project" value="TreeGrafter"/>
</dbReference>
<reference evidence="3" key="1">
    <citation type="submission" date="2022-08" db="EMBL/GenBank/DDBJ databases">
        <title>Novel sulphate-reducing endosymbionts in the free-living metamonad Anaeramoeba.</title>
        <authorList>
            <person name="Jerlstrom-Hultqvist J."/>
            <person name="Cepicka I."/>
            <person name="Gallot-Lavallee L."/>
            <person name="Salas-Leiva D."/>
            <person name="Curtis B.A."/>
            <person name="Zahonova K."/>
            <person name="Pipaliya S."/>
            <person name="Dacks J."/>
            <person name="Roger A.J."/>
        </authorList>
    </citation>
    <scope>NUCLEOTIDE SEQUENCE</scope>
    <source>
        <strain evidence="3">Busselton2</strain>
    </source>
</reference>
<dbReference type="GO" id="GO:0005768">
    <property type="term" value="C:endosome"/>
    <property type="evidence" value="ECO:0007669"/>
    <property type="project" value="TreeGrafter"/>
</dbReference>
<feature type="coiled-coil region" evidence="1">
    <location>
        <begin position="54"/>
        <end position="130"/>
    </location>
</feature>
<dbReference type="PANTHER" id="PTHR15157:SF12">
    <property type="entry name" value="AUTOPHAGY-RELATED PROTEIN 14"/>
    <property type="match status" value="1"/>
</dbReference>